<evidence type="ECO:0000256" key="5">
    <source>
        <dbReference type="SAM" id="Phobius"/>
    </source>
</evidence>
<dbReference type="STRING" id="46731.A0A3M6UI64"/>
<dbReference type="GO" id="GO:0004888">
    <property type="term" value="F:transmembrane signaling receptor activity"/>
    <property type="evidence" value="ECO:0007669"/>
    <property type="project" value="InterPro"/>
</dbReference>
<evidence type="ECO:0000256" key="4">
    <source>
        <dbReference type="ARBA" id="ARBA00023136"/>
    </source>
</evidence>
<dbReference type="InterPro" id="IPR036719">
    <property type="entry name" value="Neuro-gated_channel_TM_sf"/>
</dbReference>
<proteinExistence type="predicted"/>
<dbReference type="InterPro" id="IPR006201">
    <property type="entry name" value="Neur_channel"/>
</dbReference>
<feature type="transmembrane region" description="Helical" evidence="5">
    <location>
        <begin position="307"/>
        <end position="331"/>
    </location>
</feature>
<dbReference type="Pfam" id="PF02932">
    <property type="entry name" value="Neur_chan_memb"/>
    <property type="match status" value="1"/>
</dbReference>
<sequence length="436" mass="49570">MSRVAALLMCVKILSFVAGSIGSTNSSWEHLIRRDLLDNYDRKVRPVLRGKKSVKVQFALRIGRLVKVDNQEQLVILDTWVIQRWDNEFLTWNISDYGDVDRVHFEPREIWVPDIALFNNGDDDINLAGGPSKFVTDVAVDHTGKCSWGGPATFKVSCRMKIDLWPFDQQECQLAFGSFSYGENLLKLNLFKDQSNFATRFVESGDWEIKNITAAISSTDHGDCCPFNFSEVVYTLTMERKSLYYMFYLTIPSVLLTVLALSSFLIHVESGERIGFVTTVLLAMTVFLLVIPSFLPVTSDGLPILGVNLQVTMIIIALVLFANIFVVRVYFKEGTPPGWIERFCDFCNIKKGKRVRRINVSRPNSGSHEARGRSSVTVNGVEMMESNDKNPPLDDRIDEEPEYTWKRVAKRMDYMFLLVFLIIATVAYIVTFVSPM</sequence>
<dbReference type="AlphaFoldDB" id="A0A3M6UI64"/>
<reference evidence="9 10" key="1">
    <citation type="journal article" date="2018" name="Sci. Rep.">
        <title>Comparative analysis of the Pocillopora damicornis genome highlights role of immune system in coral evolution.</title>
        <authorList>
            <person name="Cunning R."/>
            <person name="Bay R.A."/>
            <person name="Gillette P."/>
            <person name="Baker A.C."/>
            <person name="Traylor-Knowles N."/>
        </authorList>
    </citation>
    <scope>NUCLEOTIDE SEQUENCE [LARGE SCALE GENOMIC DNA]</scope>
    <source>
        <strain evidence="9">RSMAS</strain>
        <tissue evidence="9">Whole animal</tissue>
    </source>
</reference>
<keyword evidence="2 5" id="KW-0812">Transmembrane</keyword>
<feature type="domain" description="Neurotransmitter-gated ion-channel ligand-binding" evidence="7">
    <location>
        <begin position="32"/>
        <end position="241"/>
    </location>
</feature>
<evidence type="ECO:0000259" key="8">
    <source>
        <dbReference type="Pfam" id="PF02932"/>
    </source>
</evidence>
<evidence type="ECO:0000256" key="3">
    <source>
        <dbReference type="ARBA" id="ARBA00022989"/>
    </source>
</evidence>
<evidence type="ECO:0000259" key="7">
    <source>
        <dbReference type="Pfam" id="PF02931"/>
    </source>
</evidence>
<name>A0A3M6UI64_POCDA</name>
<dbReference type="GO" id="GO:0005230">
    <property type="term" value="F:extracellular ligand-gated monoatomic ion channel activity"/>
    <property type="evidence" value="ECO:0007669"/>
    <property type="project" value="InterPro"/>
</dbReference>
<feature type="transmembrane region" description="Helical" evidence="5">
    <location>
        <begin position="414"/>
        <end position="433"/>
    </location>
</feature>
<dbReference type="InterPro" id="IPR038050">
    <property type="entry name" value="Neuro_actylchol_rec"/>
</dbReference>
<keyword evidence="4 5" id="KW-0472">Membrane</keyword>
<comment type="subcellular location">
    <subcellularLocation>
        <location evidence="1">Membrane</location>
        <topology evidence="1">Multi-pass membrane protein</topology>
    </subcellularLocation>
</comment>
<evidence type="ECO:0000256" key="6">
    <source>
        <dbReference type="SAM" id="SignalP"/>
    </source>
</evidence>
<evidence type="ECO:0000313" key="10">
    <source>
        <dbReference type="Proteomes" id="UP000275408"/>
    </source>
</evidence>
<dbReference type="Proteomes" id="UP000275408">
    <property type="component" value="Unassembled WGS sequence"/>
</dbReference>
<feature type="signal peptide" evidence="6">
    <location>
        <begin position="1"/>
        <end position="22"/>
    </location>
</feature>
<dbReference type="Gene3D" id="2.70.170.10">
    <property type="entry name" value="Neurotransmitter-gated ion-channel ligand-binding domain"/>
    <property type="match status" value="1"/>
</dbReference>
<comment type="caution">
    <text evidence="9">The sequence shown here is derived from an EMBL/GenBank/DDBJ whole genome shotgun (WGS) entry which is preliminary data.</text>
</comment>
<evidence type="ECO:0000313" key="9">
    <source>
        <dbReference type="EMBL" id="RMX53224.1"/>
    </source>
</evidence>
<keyword evidence="3 5" id="KW-1133">Transmembrane helix</keyword>
<evidence type="ECO:0000256" key="2">
    <source>
        <dbReference type="ARBA" id="ARBA00022692"/>
    </source>
</evidence>
<dbReference type="FunFam" id="2.70.170.10:FF:000028">
    <property type="entry name" value="AcetylCholine Receptor"/>
    <property type="match status" value="1"/>
</dbReference>
<dbReference type="PANTHER" id="PTHR18945">
    <property type="entry name" value="NEUROTRANSMITTER GATED ION CHANNEL"/>
    <property type="match status" value="1"/>
</dbReference>
<dbReference type="Pfam" id="PF02931">
    <property type="entry name" value="Neur_chan_LBD"/>
    <property type="match status" value="1"/>
</dbReference>
<dbReference type="EMBL" id="RCHS01001489">
    <property type="protein sequence ID" value="RMX53224.1"/>
    <property type="molecule type" value="Genomic_DNA"/>
</dbReference>
<dbReference type="PRINTS" id="PR00252">
    <property type="entry name" value="NRIONCHANNEL"/>
</dbReference>
<feature type="transmembrane region" description="Helical" evidence="5">
    <location>
        <begin position="274"/>
        <end position="295"/>
    </location>
</feature>
<dbReference type="OMA" id="TAWASEE"/>
<evidence type="ECO:0008006" key="11">
    <source>
        <dbReference type="Google" id="ProtNLM"/>
    </source>
</evidence>
<dbReference type="SUPFAM" id="SSF63712">
    <property type="entry name" value="Nicotinic receptor ligand binding domain-like"/>
    <property type="match status" value="1"/>
</dbReference>
<gene>
    <name evidence="9" type="ORF">pdam_00016511</name>
</gene>
<organism evidence="9 10">
    <name type="scientific">Pocillopora damicornis</name>
    <name type="common">Cauliflower coral</name>
    <name type="synonym">Millepora damicornis</name>
    <dbReference type="NCBI Taxonomy" id="46731"/>
    <lineage>
        <taxon>Eukaryota</taxon>
        <taxon>Metazoa</taxon>
        <taxon>Cnidaria</taxon>
        <taxon>Anthozoa</taxon>
        <taxon>Hexacorallia</taxon>
        <taxon>Scleractinia</taxon>
        <taxon>Astrocoeniina</taxon>
        <taxon>Pocilloporidae</taxon>
        <taxon>Pocillopora</taxon>
    </lineage>
</organism>
<dbReference type="CDD" id="cd18997">
    <property type="entry name" value="LGIC_ECD_nAChR"/>
    <property type="match status" value="1"/>
</dbReference>
<keyword evidence="6" id="KW-0732">Signal</keyword>
<dbReference type="InterPro" id="IPR036734">
    <property type="entry name" value="Neur_chan_lig-bd_sf"/>
</dbReference>
<dbReference type="Gene3D" id="1.20.58.390">
    <property type="entry name" value="Neurotransmitter-gated ion-channel transmembrane domain"/>
    <property type="match status" value="1"/>
</dbReference>
<dbReference type="GO" id="GO:0016020">
    <property type="term" value="C:membrane"/>
    <property type="evidence" value="ECO:0007669"/>
    <property type="project" value="UniProtKB-SubCell"/>
</dbReference>
<dbReference type="OrthoDB" id="5956274at2759"/>
<dbReference type="CDD" id="cd19051">
    <property type="entry name" value="LGIC_TM_cation"/>
    <property type="match status" value="1"/>
</dbReference>
<dbReference type="InterPro" id="IPR006202">
    <property type="entry name" value="Neur_chan_lig-bd"/>
</dbReference>
<accession>A0A3M6UI64</accession>
<feature type="domain" description="Neurotransmitter-gated ion-channel transmembrane" evidence="8">
    <location>
        <begin position="250"/>
        <end position="333"/>
    </location>
</feature>
<protein>
    <recommendedName>
        <fullName evidence="11">Neurotransmitter-gated ion-channel ligand-binding domain-containing protein</fullName>
    </recommendedName>
</protein>
<feature type="chain" id="PRO_5018273838" description="Neurotransmitter-gated ion-channel ligand-binding domain-containing protein" evidence="6">
    <location>
        <begin position="23"/>
        <end position="436"/>
    </location>
</feature>
<dbReference type="SUPFAM" id="SSF90112">
    <property type="entry name" value="Neurotransmitter-gated ion-channel transmembrane pore"/>
    <property type="match status" value="1"/>
</dbReference>
<evidence type="ECO:0000256" key="1">
    <source>
        <dbReference type="ARBA" id="ARBA00004141"/>
    </source>
</evidence>
<dbReference type="InterPro" id="IPR006029">
    <property type="entry name" value="Neurotrans-gated_channel_TM"/>
</dbReference>
<feature type="transmembrane region" description="Helical" evidence="5">
    <location>
        <begin position="243"/>
        <end position="267"/>
    </location>
</feature>
<keyword evidence="10" id="KW-1185">Reference proteome</keyword>